<reference evidence="1" key="1">
    <citation type="submission" date="2025-08" db="UniProtKB">
        <authorList>
            <consortium name="Ensembl"/>
        </authorList>
    </citation>
    <scope>IDENTIFICATION</scope>
</reference>
<evidence type="ECO:0000313" key="1">
    <source>
        <dbReference type="Ensembl" id="ENSCPBP00000031879.1"/>
    </source>
</evidence>
<reference evidence="1" key="2">
    <citation type="submission" date="2025-09" db="UniProtKB">
        <authorList>
            <consortium name="Ensembl"/>
        </authorList>
    </citation>
    <scope>IDENTIFICATION</scope>
</reference>
<organism evidence="1 2">
    <name type="scientific">Chrysemys picta bellii</name>
    <name type="common">Western painted turtle</name>
    <name type="synonym">Emys bellii</name>
    <dbReference type="NCBI Taxonomy" id="8478"/>
    <lineage>
        <taxon>Eukaryota</taxon>
        <taxon>Metazoa</taxon>
        <taxon>Chordata</taxon>
        <taxon>Craniata</taxon>
        <taxon>Vertebrata</taxon>
        <taxon>Euteleostomi</taxon>
        <taxon>Archelosauria</taxon>
        <taxon>Testudinata</taxon>
        <taxon>Testudines</taxon>
        <taxon>Cryptodira</taxon>
        <taxon>Durocryptodira</taxon>
        <taxon>Testudinoidea</taxon>
        <taxon>Emydidae</taxon>
        <taxon>Chrysemys</taxon>
    </lineage>
</organism>
<sequence>MCRFLCTYYCRCIFRSYALNHGSATFQKWGFHYNVLFYFCARRNWAQWGTLVIPATWEAEAGGFRGSGLWCNINGAKPLGHLSALG</sequence>
<dbReference type="Proteomes" id="UP000694380">
    <property type="component" value="Unplaced"/>
</dbReference>
<name>A0A8C3IF34_CHRPI</name>
<accession>A0A8C3IF34</accession>
<evidence type="ECO:0000313" key="2">
    <source>
        <dbReference type="Proteomes" id="UP000694380"/>
    </source>
</evidence>
<dbReference type="Ensembl" id="ENSCPBT00000037516.1">
    <property type="protein sequence ID" value="ENSCPBP00000031879.1"/>
    <property type="gene ID" value="ENSCPBG00000022395.1"/>
</dbReference>
<dbReference type="AlphaFoldDB" id="A0A8C3IF34"/>
<keyword evidence="2" id="KW-1185">Reference proteome</keyword>
<proteinExistence type="predicted"/>
<protein>
    <submittedName>
        <fullName evidence="1">Uncharacterized protein</fullName>
    </submittedName>
</protein>